<evidence type="ECO:0000313" key="3">
    <source>
        <dbReference type="Proteomes" id="UP000024635"/>
    </source>
</evidence>
<name>A0A016S4T2_9BILA</name>
<organism evidence="2 3">
    <name type="scientific">Ancylostoma ceylanicum</name>
    <dbReference type="NCBI Taxonomy" id="53326"/>
    <lineage>
        <taxon>Eukaryota</taxon>
        <taxon>Metazoa</taxon>
        <taxon>Ecdysozoa</taxon>
        <taxon>Nematoda</taxon>
        <taxon>Chromadorea</taxon>
        <taxon>Rhabditida</taxon>
        <taxon>Rhabditina</taxon>
        <taxon>Rhabditomorpha</taxon>
        <taxon>Strongyloidea</taxon>
        <taxon>Ancylostomatidae</taxon>
        <taxon>Ancylostomatinae</taxon>
        <taxon>Ancylostoma</taxon>
    </lineage>
</organism>
<gene>
    <name evidence="2" type="primary">Acey_s0299.g1770</name>
    <name evidence="2" type="ORF">Y032_0299g1770</name>
</gene>
<protein>
    <submittedName>
        <fullName evidence="2">Uncharacterized protein</fullName>
    </submittedName>
</protein>
<evidence type="ECO:0000313" key="2">
    <source>
        <dbReference type="EMBL" id="EYB85357.1"/>
    </source>
</evidence>
<evidence type="ECO:0000256" key="1">
    <source>
        <dbReference type="SAM" id="Phobius"/>
    </source>
</evidence>
<feature type="transmembrane region" description="Helical" evidence="1">
    <location>
        <begin position="115"/>
        <end position="137"/>
    </location>
</feature>
<keyword evidence="1" id="KW-0472">Membrane</keyword>
<dbReference type="Proteomes" id="UP000024635">
    <property type="component" value="Unassembled WGS sequence"/>
</dbReference>
<keyword evidence="1" id="KW-1133">Transmembrane helix</keyword>
<reference evidence="3" key="1">
    <citation type="journal article" date="2015" name="Nat. Genet.">
        <title>The genome and transcriptome of the zoonotic hookworm Ancylostoma ceylanicum identify infection-specific gene families.</title>
        <authorList>
            <person name="Schwarz E.M."/>
            <person name="Hu Y."/>
            <person name="Antoshechkin I."/>
            <person name="Miller M.M."/>
            <person name="Sternberg P.W."/>
            <person name="Aroian R.V."/>
        </authorList>
    </citation>
    <scope>NUCLEOTIDE SEQUENCE</scope>
    <source>
        <strain evidence="3">HY135</strain>
    </source>
</reference>
<keyword evidence="1" id="KW-0812">Transmembrane</keyword>
<proteinExistence type="predicted"/>
<sequence>MCQTRERCEKRTEKNKHSLLKPCDEVHPAHAQLASGIRRRIRVVLADTHDVNTTVRKRRLRSVSSSQQHKALLSLPWRSFGRYRWLKIYIDDHLDLTPIAADLHINKIYRGAAHLLLLLWLVSGTRWSLLLVQVMVLEEKQRFYSLRKEPRLRSREETRKLWRFYNNFRTIQYVSFQILLMT</sequence>
<accession>A0A016S4T2</accession>
<dbReference type="EMBL" id="JARK01001635">
    <property type="protein sequence ID" value="EYB85357.1"/>
    <property type="molecule type" value="Genomic_DNA"/>
</dbReference>
<keyword evidence="3" id="KW-1185">Reference proteome</keyword>
<comment type="caution">
    <text evidence="2">The sequence shown here is derived from an EMBL/GenBank/DDBJ whole genome shotgun (WGS) entry which is preliminary data.</text>
</comment>
<dbReference type="AlphaFoldDB" id="A0A016S4T2"/>